<dbReference type="Proteomes" id="UP000217790">
    <property type="component" value="Unassembled WGS sequence"/>
</dbReference>
<feature type="compositionally biased region" description="Basic residues" evidence="1">
    <location>
        <begin position="42"/>
        <end position="52"/>
    </location>
</feature>
<keyword evidence="2" id="KW-0472">Membrane</keyword>
<dbReference type="AlphaFoldDB" id="A0A2H3DQI1"/>
<feature type="non-terminal residue" evidence="3">
    <location>
        <position position="1"/>
    </location>
</feature>
<evidence type="ECO:0000313" key="4">
    <source>
        <dbReference type="Proteomes" id="UP000217790"/>
    </source>
</evidence>
<organism evidence="3 4">
    <name type="scientific">Armillaria gallica</name>
    <name type="common">Bulbous honey fungus</name>
    <name type="synonym">Armillaria bulbosa</name>
    <dbReference type="NCBI Taxonomy" id="47427"/>
    <lineage>
        <taxon>Eukaryota</taxon>
        <taxon>Fungi</taxon>
        <taxon>Dikarya</taxon>
        <taxon>Basidiomycota</taxon>
        <taxon>Agaricomycotina</taxon>
        <taxon>Agaricomycetes</taxon>
        <taxon>Agaricomycetidae</taxon>
        <taxon>Agaricales</taxon>
        <taxon>Marasmiineae</taxon>
        <taxon>Physalacriaceae</taxon>
        <taxon>Armillaria</taxon>
    </lineage>
</organism>
<dbReference type="InParanoid" id="A0A2H3DQI1"/>
<keyword evidence="2" id="KW-0812">Transmembrane</keyword>
<gene>
    <name evidence="3" type="ORF">ARMGADRAFT_1134803</name>
</gene>
<dbReference type="OrthoDB" id="3014518at2759"/>
<dbReference type="OMA" id="RADATMY"/>
<protein>
    <submittedName>
        <fullName evidence="3">Uncharacterized protein</fullName>
    </submittedName>
</protein>
<dbReference type="EMBL" id="KZ293649">
    <property type="protein sequence ID" value="PBK97465.1"/>
    <property type="molecule type" value="Genomic_DNA"/>
</dbReference>
<evidence type="ECO:0000256" key="1">
    <source>
        <dbReference type="SAM" id="MobiDB-lite"/>
    </source>
</evidence>
<name>A0A2H3DQI1_ARMGA</name>
<accession>A0A2H3DQI1</accession>
<sequence>MDRVIVAAYGPGTSIVYKETVGASIGIHSIVSSTSTSCAMSSRKKHSNRKQQTRPSHPTDVSSEPQTSTGKAMRVVGVLVDDTSSVFMNTTTNAPLKDIIQQTEERLAMTLQNSFHFDKPPKINFCQIGPGHSREKDIGNNLLRHVPNVDLLVPTAYAAFIPDVDEGIANKLKKDRADATMYRLQESTQTAGASMQQMQQQTQMLPHELKTAEVQISASRQETEMVREEGRRELQREVAAAIAHDDRRVAAVKVELQEVQDTLADHILRKQGKKYDKNICSLESPPLTTLIGAQYLSSMTNILMAMVMFVILKLALYHTEISNDVANLRVAATLDLT</sequence>
<reference evidence="4" key="1">
    <citation type="journal article" date="2017" name="Nat. Ecol. Evol.">
        <title>Genome expansion and lineage-specific genetic innovations in the forest pathogenic fungi Armillaria.</title>
        <authorList>
            <person name="Sipos G."/>
            <person name="Prasanna A.N."/>
            <person name="Walter M.C."/>
            <person name="O'Connor E."/>
            <person name="Balint B."/>
            <person name="Krizsan K."/>
            <person name="Kiss B."/>
            <person name="Hess J."/>
            <person name="Varga T."/>
            <person name="Slot J."/>
            <person name="Riley R."/>
            <person name="Boka B."/>
            <person name="Rigling D."/>
            <person name="Barry K."/>
            <person name="Lee J."/>
            <person name="Mihaltcheva S."/>
            <person name="LaButti K."/>
            <person name="Lipzen A."/>
            <person name="Waldron R."/>
            <person name="Moloney N.M."/>
            <person name="Sperisen C."/>
            <person name="Kredics L."/>
            <person name="Vagvoelgyi C."/>
            <person name="Patrignani A."/>
            <person name="Fitzpatrick D."/>
            <person name="Nagy I."/>
            <person name="Doyle S."/>
            <person name="Anderson J.B."/>
            <person name="Grigoriev I.V."/>
            <person name="Gueldener U."/>
            <person name="Muensterkoetter M."/>
            <person name="Nagy L.G."/>
        </authorList>
    </citation>
    <scope>NUCLEOTIDE SEQUENCE [LARGE SCALE GENOMIC DNA]</scope>
    <source>
        <strain evidence="4">Ar21-2</strain>
    </source>
</reference>
<feature type="region of interest" description="Disordered" evidence="1">
    <location>
        <begin position="36"/>
        <end position="70"/>
    </location>
</feature>
<proteinExistence type="predicted"/>
<keyword evidence="2" id="KW-1133">Transmembrane helix</keyword>
<evidence type="ECO:0000256" key="2">
    <source>
        <dbReference type="SAM" id="Phobius"/>
    </source>
</evidence>
<keyword evidence="4" id="KW-1185">Reference proteome</keyword>
<evidence type="ECO:0000313" key="3">
    <source>
        <dbReference type="EMBL" id="PBK97465.1"/>
    </source>
</evidence>
<feature type="compositionally biased region" description="Polar residues" evidence="1">
    <location>
        <begin position="53"/>
        <end position="70"/>
    </location>
</feature>
<feature type="transmembrane region" description="Helical" evidence="2">
    <location>
        <begin position="295"/>
        <end position="316"/>
    </location>
</feature>